<evidence type="ECO:0000259" key="7">
    <source>
        <dbReference type="Pfam" id="PF08281"/>
    </source>
</evidence>
<keyword evidence="5" id="KW-0804">Transcription</keyword>
<name>A0A564U9L6_9FIRM</name>
<feature type="domain" description="RNA polymerase sigma factor 70 region 4 type 2" evidence="7">
    <location>
        <begin position="126"/>
        <end position="176"/>
    </location>
</feature>
<dbReference type="SUPFAM" id="SSF88659">
    <property type="entry name" value="Sigma3 and sigma4 domains of RNA polymerase sigma factors"/>
    <property type="match status" value="1"/>
</dbReference>
<keyword evidence="4" id="KW-0238">DNA-binding</keyword>
<dbReference type="PANTHER" id="PTHR43133:SF8">
    <property type="entry name" value="RNA POLYMERASE SIGMA FACTOR HI_1459-RELATED"/>
    <property type="match status" value="1"/>
</dbReference>
<evidence type="ECO:0000259" key="6">
    <source>
        <dbReference type="Pfam" id="PF04542"/>
    </source>
</evidence>
<dbReference type="InterPro" id="IPR013249">
    <property type="entry name" value="RNA_pol_sigma70_r4_t2"/>
</dbReference>
<evidence type="ECO:0000256" key="2">
    <source>
        <dbReference type="ARBA" id="ARBA00023015"/>
    </source>
</evidence>
<comment type="similarity">
    <text evidence="1">Belongs to the sigma-70 factor family. ECF subfamily.</text>
</comment>
<proteinExistence type="inferred from homology"/>
<accession>A0A564U9L6</accession>
<dbReference type="Pfam" id="PF08281">
    <property type="entry name" value="Sigma70_r4_2"/>
    <property type="match status" value="1"/>
</dbReference>
<dbReference type="NCBIfam" id="TIGR02937">
    <property type="entry name" value="sigma70-ECF"/>
    <property type="match status" value="1"/>
</dbReference>
<sequence>MTRENELLKKIAKGETEYWEELIGMYYEDILRYCIYHAPDKTAAEDAVQETFLKVIRYMPDYRHRGKFRAFLYKVAANTCKDQWRKCTKEEWFDTDTEASDGEKKLPEEMIYLETGYAKTEGDINFLRLIRKLPEDQREVVYLKYAQELSFREIAEILGIPARTVQSRLRIALKKLRKKEGKPDV</sequence>
<organism evidence="8 9">
    <name type="scientific">Dorea longicatena</name>
    <dbReference type="NCBI Taxonomy" id="88431"/>
    <lineage>
        <taxon>Bacteria</taxon>
        <taxon>Bacillati</taxon>
        <taxon>Bacillota</taxon>
        <taxon>Clostridia</taxon>
        <taxon>Lachnospirales</taxon>
        <taxon>Lachnospiraceae</taxon>
        <taxon>Dorea</taxon>
    </lineage>
</organism>
<dbReference type="InterPro" id="IPR013325">
    <property type="entry name" value="RNA_pol_sigma_r2"/>
</dbReference>
<dbReference type="Proteomes" id="UP000398619">
    <property type="component" value="Unassembled WGS sequence"/>
</dbReference>
<dbReference type="RefSeq" id="WP_139009599.1">
    <property type="nucleotide sequence ID" value="NZ_CABHNM010000051.1"/>
</dbReference>
<dbReference type="GO" id="GO:0003677">
    <property type="term" value="F:DNA binding"/>
    <property type="evidence" value="ECO:0007669"/>
    <property type="project" value="UniProtKB-KW"/>
</dbReference>
<dbReference type="Gene3D" id="1.10.10.10">
    <property type="entry name" value="Winged helix-like DNA-binding domain superfamily/Winged helix DNA-binding domain"/>
    <property type="match status" value="1"/>
</dbReference>
<dbReference type="InterPro" id="IPR014284">
    <property type="entry name" value="RNA_pol_sigma-70_dom"/>
</dbReference>
<dbReference type="GO" id="GO:0016987">
    <property type="term" value="F:sigma factor activity"/>
    <property type="evidence" value="ECO:0007669"/>
    <property type="project" value="UniProtKB-KW"/>
</dbReference>
<keyword evidence="3" id="KW-0731">Sigma factor</keyword>
<feature type="domain" description="RNA polymerase sigma-70 region 2" evidence="6">
    <location>
        <begin position="22"/>
        <end position="86"/>
    </location>
</feature>
<protein>
    <submittedName>
        <fullName evidence="8">ECF RNA polymerase sigma factor SigW</fullName>
    </submittedName>
</protein>
<dbReference type="InterPro" id="IPR007627">
    <property type="entry name" value="RNA_pol_sigma70_r2"/>
</dbReference>
<dbReference type="CDD" id="cd06171">
    <property type="entry name" value="Sigma70_r4"/>
    <property type="match status" value="1"/>
</dbReference>
<dbReference type="Pfam" id="PF04542">
    <property type="entry name" value="Sigma70_r2"/>
    <property type="match status" value="1"/>
</dbReference>
<dbReference type="AlphaFoldDB" id="A0A564U9L6"/>
<dbReference type="PANTHER" id="PTHR43133">
    <property type="entry name" value="RNA POLYMERASE ECF-TYPE SIGMA FACTO"/>
    <property type="match status" value="1"/>
</dbReference>
<dbReference type="EMBL" id="CABHNM010000051">
    <property type="protein sequence ID" value="VUX16099.1"/>
    <property type="molecule type" value="Genomic_DNA"/>
</dbReference>
<dbReference type="InterPro" id="IPR013324">
    <property type="entry name" value="RNA_pol_sigma_r3/r4-like"/>
</dbReference>
<evidence type="ECO:0000256" key="3">
    <source>
        <dbReference type="ARBA" id="ARBA00023082"/>
    </source>
</evidence>
<keyword evidence="2" id="KW-0805">Transcription regulation</keyword>
<evidence type="ECO:0000256" key="1">
    <source>
        <dbReference type="ARBA" id="ARBA00010641"/>
    </source>
</evidence>
<evidence type="ECO:0000256" key="4">
    <source>
        <dbReference type="ARBA" id="ARBA00023125"/>
    </source>
</evidence>
<evidence type="ECO:0000313" key="9">
    <source>
        <dbReference type="Proteomes" id="UP000398619"/>
    </source>
</evidence>
<reference evidence="8 9" key="1">
    <citation type="submission" date="2019-07" db="EMBL/GenBank/DDBJ databases">
        <authorList>
            <person name="Hibberd C M."/>
            <person name="Gehrig L. J."/>
            <person name="Chang H.-W."/>
            <person name="Venkatesh S."/>
        </authorList>
    </citation>
    <scope>NUCLEOTIDE SEQUENCE [LARGE SCALE GENOMIC DNA]</scope>
    <source>
        <strain evidence="8">Dorea_longicatena_SSTS_Bg7063</strain>
    </source>
</reference>
<dbReference type="InterPro" id="IPR039425">
    <property type="entry name" value="RNA_pol_sigma-70-like"/>
</dbReference>
<evidence type="ECO:0000313" key="8">
    <source>
        <dbReference type="EMBL" id="VUX16099.1"/>
    </source>
</evidence>
<evidence type="ECO:0000256" key="5">
    <source>
        <dbReference type="ARBA" id="ARBA00023163"/>
    </source>
</evidence>
<gene>
    <name evidence="8" type="primary">sigW_3</name>
    <name evidence="8" type="ORF">DLSSTS7063_02240</name>
</gene>
<dbReference type="Gene3D" id="1.10.1740.10">
    <property type="match status" value="1"/>
</dbReference>
<dbReference type="SUPFAM" id="SSF88946">
    <property type="entry name" value="Sigma2 domain of RNA polymerase sigma factors"/>
    <property type="match status" value="1"/>
</dbReference>
<dbReference type="InterPro" id="IPR036388">
    <property type="entry name" value="WH-like_DNA-bd_sf"/>
</dbReference>
<dbReference type="GO" id="GO:0006352">
    <property type="term" value="P:DNA-templated transcription initiation"/>
    <property type="evidence" value="ECO:0007669"/>
    <property type="project" value="InterPro"/>
</dbReference>